<comment type="caution">
    <text evidence="2">The sequence shown here is derived from an EMBL/GenBank/DDBJ whole genome shotgun (WGS) entry which is preliminary data.</text>
</comment>
<evidence type="ECO:0000313" key="2">
    <source>
        <dbReference type="EMBL" id="GKV18306.1"/>
    </source>
</evidence>
<feature type="transmembrane region" description="Helical" evidence="1">
    <location>
        <begin position="20"/>
        <end position="40"/>
    </location>
</feature>
<evidence type="ECO:0000313" key="3">
    <source>
        <dbReference type="Proteomes" id="UP001054252"/>
    </source>
</evidence>
<dbReference type="PANTHER" id="PTHR34947">
    <property type="entry name" value="TRANSMEMBRANE PROTEIN"/>
    <property type="match status" value="1"/>
</dbReference>
<proteinExistence type="predicted"/>
<evidence type="ECO:0000256" key="1">
    <source>
        <dbReference type="SAM" id="Phobius"/>
    </source>
</evidence>
<sequence>MEPIIQILNPFRFSRPLKLALLISILLSFSSYYKYLLVYILQLLDFYLNKNYVFLLSNGIIVFIFKSSGLIGKSSLKETALRVPAPLMKTNHNEQNQPEFAELKSEKKTPIVETSEEAKEMEKGSFTPEGEEKVISIVGDEDEELWFVKEYGEDDEEGELGSMSTEELNEKCEDFIRRMKATINSESNLMQREIMIGF</sequence>
<organism evidence="2 3">
    <name type="scientific">Rubroshorea leprosula</name>
    <dbReference type="NCBI Taxonomy" id="152421"/>
    <lineage>
        <taxon>Eukaryota</taxon>
        <taxon>Viridiplantae</taxon>
        <taxon>Streptophyta</taxon>
        <taxon>Embryophyta</taxon>
        <taxon>Tracheophyta</taxon>
        <taxon>Spermatophyta</taxon>
        <taxon>Magnoliopsida</taxon>
        <taxon>eudicotyledons</taxon>
        <taxon>Gunneridae</taxon>
        <taxon>Pentapetalae</taxon>
        <taxon>rosids</taxon>
        <taxon>malvids</taxon>
        <taxon>Malvales</taxon>
        <taxon>Dipterocarpaceae</taxon>
        <taxon>Rubroshorea</taxon>
    </lineage>
</organism>
<dbReference type="PANTHER" id="PTHR34947:SF3">
    <property type="entry name" value="TRANSMEMBRANE PROTEIN"/>
    <property type="match status" value="1"/>
</dbReference>
<keyword evidence="1" id="KW-0472">Membrane</keyword>
<dbReference type="EMBL" id="BPVZ01000050">
    <property type="protein sequence ID" value="GKV18306.1"/>
    <property type="molecule type" value="Genomic_DNA"/>
</dbReference>
<keyword evidence="1" id="KW-1133">Transmembrane helix</keyword>
<name>A0AAV5K077_9ROSI</name>
<protein>
    <submittedName>
        <fullName evidence="2">Uncharacterized protein</fullName>
    </submittedName>
</protein>
<dbReference type="Proteomes" id="UP001054252">
    <property type="component" value="Unassembled WGS sequence"/>
</dbReference>
<keyword evidence="1" id="KW-0812">Transmembrane</keyword>
<dbReference type="AlphaFoldDB" id="A0AAV5K077"/>
<reference evidence="2 3" key="1">
    <citation type="journal article" date="2021" name="Commun. Biol.">
        <title>The genome of Shorea leprosula (Dipterocarpaceae) highlights the ecological relevance of drought in aseasonal tropical rainforests.</title>
        <authorList>
            <person name="Ng K.K.S."/>
            <person name="Kobayashi M.J."/>
            <person name="Fawcett J.A."/>
            <person name="Hatakeyama M."/>
            <person name="Paape T."/>
            <person name="Ng C.H."/>
            <person name="Ang C.C."/>
            <person name="Tnah L.H."/>
            <person name="Lee C.T."/>
            <person name="Nishiyama T."/>
            <person name="Sese J."/>
            <person name="O'Brien M.J."/>
            <person name="Copetti D."/>
            <person name="Mohd Noor M.I."/>
            <person name="Ong R.C."/>
            <person name="Putra M."/>
            <person name="Sireger I.Z."/>
            <person name="Indrioko S."/>
            <person name="Kosugi Y."/>
            <person name="Izuno A."/>
            <person name="Isagi Y."/>
            <person name="Lee S.L."/>
            <person name="Shimizu K.K."/>
        </authorList>
    </citation>
    <scope>NUCLEOTIDE SEQUENCE [LARGE SCALE GENOMIC DNA]</scope>
    <source>
        <strain evidence="2">214</strain>
    </source>
</reference>
<feature type="transmembrane region" description="Helical" evidence="1">
    <location>
        <begin position="52"/>
        <end position="72"/>
    </location>
</feature>
<keyword evidence="3" id="KW-1185">Reference proteome</keyword>
<accession>A0AAV5K077</accession>
<gene>
    <name evidence="2" type="ORF">SLEP1_g28707</name>
</gene>